<proteinExistence type="predicted"/>
<comment type="caution">
    <text evidence="5">The sequence shown here is derived from an EMBL/GenBank/DDBJ whole genome shotgun (WGS) entry which is preliminary data.</text>
</comment>
<protein>
    <submittedName>
        <fullName evidence="5">AraC-like DNA-binding protein</fullName>
    </submittedName>
</protein>
<dbReference type="Proteomes" id="UP001267290">
    <property type="component" value="Unassembled WGS sequence"/>
</dbReference>
<evidence type="ECO:0000256" key="3">
    <source>
        <dbReference type="ARBA" id="ARBA00023163"/>
    </source>
</evidence>
<dbReference type="PROSITE" id="PS01124">
    <property type="entry name" value="HTH_ARAC_FAMILY_2"/>
    <property type="match status" value="1"/>
</dbReference>
<organism evidence="5 6">
    <name type="scientific">Paenibacillus qinlingensis</name>
    <dbReference type="NCBI Taxonomy" id="1837343"/>
    <lineage>
        <taxon>Bacteria</taxon>
        <taxon>Bacillati</taxon>
        <taxon>Bacillota</taxon>
        <taxon>Bacilli</taxon>
        <taxon>Bacillales</taxon>
        <taxon>Paenibacillaceae</taxon>
        <taxon>Paenibacillus</taxon>
    </lineage>
</organism>
<dbReference type="InterPro" id="IPR018060">
    <property type="entry name" value="HTH_AraC"/>
</dbReference>
<evidence type="ECO:0000256" key="1">
    <source>
        <dbReference type="ARBA" id="ARBA00023015"/>
    </source>
</evidence>
<evidence type="ECO:0000259" key="4">
    <source>
        <dbReference type="PROSITE" id="PS01124"/>
    </source>
</evidence>
<dbReference type="SUPFAM" id="SSF46689">
    <property type="entry name" value="Homeodomain-like"/>
    <property type="match status" value="2"/>
</dbReference>
<gene>
    <name evidence="5" type="ORF">J2736_000270</name>
</gene>
<feature type="domain" description="HTH araC/xylS-type" evidence="4">
    <location>
        <begin position="11"/>
        <end position="109"/>
    </location>
</feature>
<keyword evidence="3" id="KW-0804">Transcription</keyword>
<evidence type="ECO:0000313" key="5">
    <source>
        <dbReference type="EMBL" id="MDR6549087.1"/>
    </source>
</evidence>
<name>A0ABU1NNP8_9BACL</name>
<dbReference type="EMBL" id="JAVDSB010000001">
    <property type="protein sequence ID" value="MDR6549087.1"/>
    <property type="molecule type" value="Genomic_DNA"/>
</dbReference>
<sequence length="112" mass="12845">MAQRNNSTRLVLVKNYIIEHFAEEVKIKDLEALCGFSCDYLIVQFKQTYGMTPIQYQIHLRVEKAKELAVHEGLTPSEVAQRVGYSDIHTFGKMFKKKNGTSLSQFCATLEK</sequence>
<keyword evidence="1" id="KW-0805">Transcription regulation</keyword>
<dbReference type="Gene3D" id="1.10.10.60">
    <property type="entry name" value="Homeodomain-like"/>
    <property type="match status" value="2"/>
</dbReference>
<dbReference type="SMART" id="SM00342">
    <property type="entry name" value="HTH_ARAC"/>
    <property type="match status" value="1"/>
</dbReference>
<dbReference type="Pfam" id="PF12833">
    <property type="entry name" value="HTH_18"/>
    <property type="match status" value="1"/>
</dbReference>
<keyword evidence="6" id="KW-1185">Reference proteome</keyword>
<evidence type="ECO:0000256" key="2">
    <source>
        <dbReference type="ARBA" id="ARBA00023125"/>
    </source>
</evidence>
<evidence type="ECO:0000313" key="6">
    <source>
        <dbReference type="Proteomes" id="UP001267290"/>
    </source>
</evidence>
<dbReference type="PANTHER" id="PTHR46796">
    <property type="entry name" value="HTH-TYPE TRANSCRIPTIONAL ACTIVATOR RHAS-RELATED"/>
    <property type="match status" value="1"/>
</dbReference>
<dbReference type="InterPro" id="IPR009057">
    <property type="entry name" value="Homeodomain-like_sf"/>
</dbReference>
<keyword evidence="2" id="KW-0238">DNA-binding</keyword>
<dbReference type="InterPro" id="IPR050204">
    <property type="entry name" value="AraC_XylS_family_regulators"/>
</dbReference>
<reference evidence="5 6" key="1">
    <citation type="submission" date="2023-07" db="EMBL/GenBank/DDBJ databases">
        <title>Sorghum-associated microbial communities from plants grown in Nebraska, USA.</title>
        <authorList>
            <person name="Schachtman D."/>
        </authorList>
    </citation>
    <scope>NUCLEOTIDE SEQUENCE [LARGE SCALE GENOMIC DNA]</scope>
    <source>
        <strain evidence="5 6">CC258</strain>
    </source>
</reference>
<accession>A0ABU1NNP8</accession>
<dbReference type="RefSeq" id="WP_310222777.1">
    <property type="nucleotide sequence ID" value="NZ_JAVDSB010000001.1"/>
</dbReference>